<dbReference type="Proteomes" id="UP000439752">
    <property type="component" value="Unassembled WGS sequence"/>
</dbReference>
<keyword evidence="3" id="KW-0804">Transcription</keyword>
<keyword evidence="6" id="KW-1185">Reference proteome</keyword>
<dbReference type="PANTHER" id="PTHR38445:SF9">
    <property type="entry name" value="HTH-TYPE TRANSCRIPTIONAL REPRESSOR YTRA"/>
    <property type="match status" value="1"/>
</dbReference>
<dbReference type="InterPro" id="IPR036388">
    <property type="entry name" value="WH-like_DNA-bd_sf"/>
</dbReference>
<proteinExistence type="predicted"/>
<dbReference type="PANTHER" id="PTHR38445">
    <property type="entry name" value="HTH-TYPE TRANSCRIPTIONAL REPRESSOR YTRA"/>
    <property type="match status" value="1"/>
</dbReference>
<dbReference type="CDD" id="cd07377">
    <property type="entry name" value="WHTH_GntR"/>
    <property type="match status" value="1"/>
</dbReference>
<evidence type="ECO:0000256" key="2">
    <source>
        <dbReference type="ARBA" id="ARBA00023125"/>
    </source>
</evidence>
<gene>
    <name evidence="5" type="ORF">EXIGUO9Y_360286</name>
</gene>
<dbReference type="GO" id="GO:0003700">
    <property type="term" value="F:DNA-binding transcription factor activity"/>
    <property type="evidence" value="ECO:0007669"/>
    <property type="project" value="InterPro"/>
</dbReference>
<evidence type="ECO:0000313" key="6">
    <source>
        <dbReference type="Proteomes" id="UP000439752"/>
    </source>
</evidence>
<dbReference type="SMART" id="SM00345">
    <property type="entry name" value="HTH_GNTR"/>
    <property type="match status" value="1"/>
</dbReference>
<dbReference type="EMBL" id="CABWKQ010000030">
    <property type="protein sequence ID" value="VWX38009.1"/>
    <property type="molecule type" value="Genomic_DNA"/>
</dbReference>
<evidence type="ECO:0000256" key="1">
    <source>
        <dbReference type="ARBA" id="ARBA00023015"/>
    </source>
</evidence>
<keyword evidence="2" id="KW-0238">DNA-binding</keyword>
<keyword evidence="1" id="KW-0805">Transcription regulation</keyword>
<dbReference type="Pfam" id="PF00392">
    <property type="entry name" value="GntR"/>
    <property type="match status" value="1"/>
</dbReference>
<organism evidence="5 6">
    <name type="scientific">Exiguobacterium oxidotolerans</name>
    <dbReference type="NCBI Taxonomy" id="223958"/>
    <lineage>
        <taxon>Bacteria</taxon>
        <taxon>Bacillati</taxon>
        <taxon>Bacillota</taxon>
        <taxon>Bacilli</taxon>
        <taxon>Bacillales</taxon>
        <taxon>Bacillales Family XII. Incertae Sedis</taxon>
        <taxon>Exiguobacterium</taxon>
    </lineage>
</organism>
<dbReference type="AlphaFoldDB" id="A0A653IFH2"/>
<evidence type="ECO:0000256" key="3">
    <source>
        <dbReference type="ARBA" id="ARBA00023163"/>
    </source>
</evidence>
<dbReference type="SUPFAM" id="SSF46785">
    <property type="entry name" value="Winged helix' DNA-binding domain"/>
    <property type="match status" value="1"/>
</dbReference>
<name>A0A653IFH2_9BACL</name>
<reference evidence="5 6" key="1">
    <citation type="submission" date="2019-10" db="EMBL/GenBank/DDBJ databases">
        <authorList>
            <person name="Karimi E."/>
        </authorList>
    </citation>
    <scope>NUCLEOTIDE SEQUENCE [LARGE SCALE GENOMIC DNA]</scope>
    <source>
        <strain evidence="5">Exiguobacterium sp. 9Y</strain>
    </source>
</reference>
<protein>
    <submittedName>
        <fullName evidence="5">GntR family transcriptional regulator</fullName>
    </submittedName>
</protein>
<dbReference type="InterPro" id="IPR036390">
    <property type="entry name" value="WH_DNA-bd_sf"/>
</dbReference>
<evidence type="ECO:0000313" key="5">
    <source>
        <dbReference type="EMBL" id="VWX38009.1"/>
    </source>
</evidence>
<accession>A0A653IFH2</accession>
<dbReference type="PROSITE" id="PS50949">
    <property type="entry name" value="HTH_GNTR"/>
    <property type="match status" value="1"/>
</dbReference>
<dbReference type="Gene3D" id="1.10.10.10">
    <property type="entry name" value="Winged helix-like DNA-binding domain superfamily/Winged helix DNA-binding domain"/>
    <property type="match status" value="1"/>
</dbReference>
<dbReference type="InterPro" id="IPR000524">
    <property type="entry name" value="Tscrpt_reg_HTH_GntR"/>
</dbReference>
<dbReference type="GO" id="GO:0003677">
    <property type="term" value="F:DNA binding"/>
    <property type="evidence" value="ECO:0007669"/>
    <property type="project" value="UniProtKB-KW"/>
</dbReference>
<sequence>MPMQFDQRSPVYLQVIRWFKERIATEELERGQEIPSRREIAAQLGINPNTAQKAYKEMEEQHLITTERNVPSKITMDPEIVSKVRTELLNEAVEQFVHSIQAIQVPLEEVVTKIEHLYESKERGKIDA</sequence>
<feature type="domain" description="HTH gntR-type" evidence="4">
    <location>
        <begin position="9"/>
        <end position="77"/>
    </location>
</feature>
<evidence type="ECO:0000259" key="4">
    <source>
        <dbReference type="PROSITE" id="PS50949"/>
    </source>
</evidence>
<dbReference type="RefSeq" id="WP_159173839.1">
    <property type="nucleotide sequence ID" value="NZ_LR732312.1"/>
</dbReference>